<dbReference type="HOGENOM" id="CLU_058267_4_1_1"/>
<dbReference type="SUPFAM" id="SSF53955">
    <property type="entry name" value="Lysozyme-like"/>
    <property type="match status" value="1"/>
</dbReference>
<reference evidence="3 4" key="1">
    <citation type="journal article" date="2013" name="BMC Genomics">
        <title>Genomics-driven discovery of the pneumocandin biosynthetic gene cluster in the fungus Glarea lozoyensis.</title>
        <authorList>
            <person name="Chen L."/>
            <person name="Yue Q."/>
            <person name="Zhang X."/>
            <person name="Xiang M."/>
            <person name="Wang C."/>
            <person name="Li S."/>
            <person name="Che Y."/>
            <person name="Ortiz-Lopez F.J."/>
            <person name="Bills G.F."/>
            <person name="Liu X."/>
            <person name="An Z."/>
        </authorList>
    </citation>
    <scope>NUCLEOTIDE SEQUENCE [LARGE SCALE GENOMIC DNA]</scope>
    <source>
        <strain evidence="4">ATCC 20868 / MF5171</strain>
    </source>
</reference>
<evidence type="ECO:0000313" key="3">
    <source>
        <dbReference type="EMBL" id="EPE24741.1"/>
    </source>
</evidence>
<proteinExistence type="predicted"/>
<feature type="region of interest" description="Disordered" evidence="1">
    <location>
        <begin position="35"/>
        <end position="169"/>
    </location>
</feature>
<dbReference type="GeneID" id="19467642"/>
<feature type="signal peptide" evidence="2">
    <location>
        <begin position="1"/>
        <end position="24"/>
    </location>
</feature>
<keyword evidence="4" id="KW-1185">Reference proteome</keyword>
<dbReference type="InterPro" id="IPR023346">
    <property type="entry name" value="Lysozyme-like_dom_sf"/>
</dbReference>
<dbReference type="KEGG" id="glz:GLAREA_08594"/>
<dbReference type="eggNOG" id="ENOG502QTS6">
    <property type="taxonomic scope" value="Eukaryota"/>
</dbReference>
<dbReference type="OrthoDB" id="1193027at2759"/>
<organism evidence="3 4">
    <name type="scientific">Glarea lozoyensis (strain ATCC 20868 / MF5171)</name>
    <dbReference type="NCBI Taxonomy" id="1116229"/>
    <lineage>
        <taxon>Eukaryota</taxon>
        <taxon>Fungi</taxon>
        <taxon>Dikarya</taxon>
        <taxon>Ascomycota</taxon>
        <taxon>Pezizomycotina</taxon>
        <taxon>Leotiomycetes</taxon>
        <taxon>Helotiales</taxon>
        <taxon>Helotiaceae</taxon>
        <taxon>Glarea</taxon>
    </lineage>
</organism>
<evidence type="ECO:0000256" key="2">
    <source>
        <dbReference type="SAM" id="SignalP"/>
    </source>
</evidence>
<feature type="compositionally biased region" description="Low complexity" evidence="1">
    <location>
        <begin position="100"/>
        <end position="113"/>
    </location>
</feature>
<dbReference type="Gene3D" id="1.10.530.10">
    <property type="match status" value="1"/>
</dbReference>
<name>S3CY55_GLAL2</name>
<evidence type="ECO:0008006" key="5">
    <source>
        <dbReference type="Google" id="ProtNLM"/>
    </source>
</evidence>
<dbReference type="OMA" id="TCWISEN"/>
<protein>
    <recommendedName>
        <fullName evidence="5">Lysozyme-like protein</fullName>
    </recommendedName>
</protein>
<feature type="compositionally biased region" description="Gly residues" evidence="1">
    <location>
        <begin position="140"/>
        <end position="150"/>
    </location>
</feature>
<accession>S3CY55</accession>
<dbReference type="Proteomes" id="UP000016922">
    <property type="component" value="Unassembled WGS sequence"/>
</dbReference>
<evidence type="ECO:0000313" key="4">
    <source>
        <dbReference type="Proteomes" id="UP000016922"/>
    </source>
</evidence>
<keyword evidence="2" id="KW-0732">Signal</keyword>
<gene>
    <name evidence="3" type="ORF">GLAREA_08594</name>
</gene>
<evidence type="ECO:0000256" key="1">
    <source>
        <dbReference type="SAM" id="MobiDB-lite"/>
    </source>
</evidence>
<dbReference type="RefSeq" id="XP_008088829.1">
    <property type="nucleotide sequence ID" value="XM_008090638.1"/>
</dbReference>
<dbReference type="AlphaFoldDB" id="S3CY55"/>
<sequence length="363" mass="37120">MAIVSSMTRSLALLALTFAGPILALPVAAPSGGENGQYDRPANEGAYSRPPNEGAYTWQAAPSSSIIGTPAAPSVNPDIPVPNPNQEPIGGGSPTPANPTPTATITATSTGVVPSPPPGGEGKPAGSSTSESGSKETPSTGGGGGSGGAAKQGKGTMFKGDGSVESGWPSEKEWLSFDDLWKNNQYALTKGCQPNTVSPGATVIQNKPKEIEDIKSAIKSVSQETGVDDRYILVAILQESNGCVRVKGTVSPGVPVKNPGIMQSHEGENSCADVGEADCPTDKIKGMVMDGTAGTKAGDGLKQLMSKAKELHKATEMSMQAYVAMRLYNSGENSLVESNDLSVGGATSSYSSDIANRLIGYVF</sequence>
<dbReference type="EMBL" id="KE145373">
    <property type="protein sequence ID" value="EPE24741.1"/>
    <property type="molecule type" value="Genomic_DNA"/>
</dbReference>
<feature type="compositionally biased region" description="Low complexity" evidence="1">
    <location>
        <begin position="124"/>
        <end position="139"/>
    </location>
</feature>
<feature type="chain" id="PRO_5004519278" description="Lysozyme-like protein" evidence="2">
    <location>
        <begin position="25"/>
        <end position="363"/>
    </location>
</feature>